<sequence>MASTLRTLLLAITLTWALSARQALATEADPSADLWASAAPAPTVSDPLEGWNRLMFGVNDTLYFWALKPISTGYAAVLPLELRQGVHNVFDNLTQPVYFVNALLQGKGSQALTEAARFCINSTIGLLGFIDVAGETFAMTSNREDLGQTLGVYGVGDSPYLVWPLLGASTLRDTVGLVGDAFLQPINYGDIETWTRVGARSVEIVNDTSLRLGEYEDLKSAALDPYLSLRDGYLKLRSNQIAN</sequence>
<feature type="signal peptide" evidence="3">
    <location>
        <begin position="1"/>
        <end position="25"/>
    </location>
</feature>
<name>A0A1Y2K2U6_9PROT</name>
<dbReference type="AlphaFoldDB" id="A0A1Y2K2U6"/>
<keyword evidence="2 3" id="KW-0732">Signal</keyword>
<dbReference type="Pfam" id="PF04333">
    <property type="entry name" value="MlaA"/>
    <property type="match status" value="1"/>
</dbReference>
<keyword evidence="5" id="KW-1185">Reference proteome</keyword>
<organism evidence="4 5">
    <name type="scientific">Magnetofaba australis IT-1</name>
    <dbReference type="NCBI Taxonomy" id="1434232"/>
    <lineage>
        <taxon>Bacteria</taxon>
        <taxon>Pseudomonadati</taxon>
        <taxon>Pseudomonadota</taxon>
        <taxon>Magnetococcia</taxon>
        <taxon>Magnetococcales</taxon>
        <taxon>Magnetococcaceae</taxon>
        <taxon>Magnetofaba</taxon>
    </lineage>
</organism>
<evidence type="ECO:0000313" key="4">
    <source>
        <dbReference type="EMBL" id="OSM02358.1"/>
    </source>
</evidence>
<evidence type="ECO:0000256" key="2">
    <source>
        <dbReference type="ARBA" id="ARBA00022729"/>
    </source>
</evidence>
<evidence type="ECO:0000313" key="5">
    <source>
        <dbReference type="Proteomes" id="UP000194003"/>
    </source>
</evidence>
<dbReference type="PRINTS" id="PR01805">
    <property type="entry name" value="VACJLIPOPROT"/>
</dbReference>
<comment type="similarity">
    <text evidence="1">Belongs to the MlaA family.</text>
</comment>
<comment type="caution">
    <text evidence="4">The sequence shown here is derived from an EMBL/GenBank/DDBJ whole genome shotgun (WGS) entry which is preliminary data.</text>
</comment>
<dbReference type="PANTHER" id="PTHR30035">
    <property type="entry name" value="LIPOPROTEIN VACJ-RELATED"/>
    <property type="match status" value="1"/>
</dbReference>
<dbReference type="InterPro" id="IPR007428">
    <property type="entry name" value="MlaA"/>
</dbReference>
<dbReference type="STRING" id="1434232.MAIT1_02491"/>
<dbReference type="GO" id="GO:0120010">
    <property type="term" value="P:intermembrane phospholipid transfer"/>
    <property type="evidence" value="ECO:0007669"/>
    <property type="project" value="TreeGrafter"/>
</dbReference>
<evidence type="ECO:0000256" key="1">
    <source>
        <dbReference type="ARBA" id="ARBA00010634"/>
    </source>
</evidence>
<dbReference type="Proteomes" id="UP000194003">
    <property type="component" value="Unassembled WGS sequence"/>
</dbReference>
<accession>A0A1Y2K2U6</accession>
<dbReference type="OrthoDB" id="9785326at2"/>
<protein>
    <submittedName>
        <fullName evidence="4">Putative VacJ family lipoprotein</fullName>
    </submittedName>
</protein>
<reference evidence="4 5" key="1">
    <citation type="journal article" date="2016" name="BMC Genomics">
        <title>Combined genomic and structural analyses of a cultured magnetotactic bacterium reveals its niche adaptation to a dynamic environment.</title>
        <authorList>
            <person name="Araujo A.C."/>
            <person name="Morillo V."/>
            <person name="Cypriano J."/>
            <person name="Teixeira L.C."/>
            <person name="Leao P."/>
            <person name="Lyra S."/>
            <person name="Almeida L.G."/>
            <person name="Bazylinski D.A."/>
            <person name="Vasconcellos A.T."/>
            <person name="Abreu F."/>
            <person name="Lins U."/>
        </authorList>
    </citation>
    <scope>NUCLEOTIDE SEQUENCE [LARGE SCALE GENOMIC DNA]</scope>
    <source>
        <strain evidence="4 5">IT-1</strain>
    </source>
</reference>
<dbReference type="RefSeq" id="WP_143814910.1">
    <property type="nucleotide sequence ID" value="NZ_LVJN01000020.1"/>
</dbReference>
<keyword evidence="4" id="KW-0449">Lipoprotein</keyword>
<dbReference type="PANTHER" id="PTHR30035:SF3">
    <property type="entry name" value="INTERMEMBRANE PHOSPHOLIPID TRANSPORT SYSTEM LIPOPROTEIN MLAA"/>
    <property type="match status" value="1"/>
</dbReference>
<feature type="chain" id="PRO_5012869924" evidence="3">
    <location>
        <begin position="26"/>
        <end position="243"/>
    </location>
</feature>
<evidence type="ECO:0000256" key="3">
    <source>
        <dbReference type="SAM" id="SignalP"/>
    </source>
</evidence>
<dbReference type="GO" id="GO:0016020">
    <property type="term" value="C:membrane"/>
    <property type="evidence" value="ECO:0007669"/>
    <property type="project" value="InterPro"/>
</dbReference>
<gene>
    <name evidence="4" type="ORF">MAIT1_02491</name>
</gene>
<dbReference type="EMBL" id="LVJN01000020">
    <property type="protein sequence ID" value="OSM02358.1"/>
    <property type="molecule type" value="Genomic_DNA"/>
</dbReference>
<proteinExistence type="inferred from homology"/>